<keyword evidence="4" id="KW-1185">Reference proteome</keyword>
<reference evidence="3 4" key="1">
    <citation type="journal article" date="2021" name="Commun. Biol.">
        <title>The genome of Shorea leprosula (Dipterocarpaceae) highlights the ecological relevance of drought in aseasonal tropical rainforests.</title>
        <authorList>
            <person name="Ng K.K.S."/>
            <person name="Kobayashi M.J."/>
            <person name="Fawcett J.A."/>
            <person name="Hatakeyama M."/>
            <person name="Paape T."/>
            <person name="Ng C.H."/>
            <person name="Ang C.C."/>
            <person name="Tnah L.H."/>
            <person name="Lee C.T."/>
            <person name="Nishiyama T."/>
            <person name="Sese J."/>
            <person name="O'Brien M.J."/>
            <person name="Copetti D."/>
            <person name="Mohd Noor M.I."/>
            <person name="Ong R.C."/>
            <person name="Putra M."/>
            <person name="Sireger I.Z."/>
            <person name="Indrioko S."/>
            <person name="Kosugi Y."/>
            <person name="Izuno A."/>
            <person name="Isagi Y."/>
            <person name="Lee S.L."/>
            <person name="Shimizu K.K."/>
        </authorList>
    </citation>
    <scope>NUCLEOTIDE SEQUENCE [LARGE SCALE GENOMIC DNA]</scope>
    <source>
        <strain evidence="3">214</strain>
    </source>
</reference>
<protein>
    <recommendedName>
        <fullName evidence="2">Thiaminase-2/PQQC domain-containing protein</fullName>
    </recommendedName>
</protein>
<dbReference type="AlphaFoldDB" id="A0AAV5M5D7"/>
<accession>A0AAV5M5D7</accession>
<evidence type="ECO:0000313" key="4">
    <source>
        <dbReference type="Proteomes" id="UP001054252"/>
    </source>
</evidence>
<dbReference type="EMBL" id="BPVZ01000189">
    <property type="protein sequence ID" value="GKV45038.1"/>
    <property type="molecule type" value="Genomic_DNA"/>
</dbReference>
<evidence type="ECO:0000313" key="3">
    <source>
        <dbReference type="EMBL" id="GKV45038.1"/>
    </source>
</evidence>
<name>A0AAV5M5D7_9ROSI</name>
<organism evidence="3 4">
    <name type="scientific">Rubroshorea leprosula</name>
    <dbReference type="NCBI Taxonomy" id="152421"/>
    <lineage>
        <taxon>Eukaryota</taxon>
        <taxon>Viridiplantae</taxon>
        <taxon>Streptophyta</taxon>
        <taxon>Embryophyta</taxon>
        <taxon>Tracheophyta</taxon>
        <taxon>Spermatophyta</taxon>
        <taxon>Magnoliopsida</taxon>
        <taxon>eudicotyledons</taxon>
        <taxon>Gunneridae</taxon>
        <taxon>Pentapetalae</taxon>
        <taxon>rosids</taxon>
        <taxon>malvids</taxon>
        <taxon>Malvales</taxon>
        <taxon>Dipterocarpaceae</taxon>
        <taxon>Rubroshorea</taxon>
    </lineage>
</organism>
<dbReference type="PANTHER" id="PTHR46692">
    <property type="entry name" value="INOSINE-URIDINE PREFERRING NUCLEOSIDE HYDROLASE FAMILY PROTEIN"/>
    <property type="match status" value="1"/>
</dbReference>
<dbReference type="InterPro" id="IPR004305">
    <property type="entry name" value="Thiaminase-2/PQQC"/>
</dbReference>
<dbReference type="PANTHER" id="PTHR46692:SF1">
    <property type="entry name" value="NUCLEOSIDE HYDROLASE 3-RELATED"/>
    <property type="match status" value="1"/>
</dbReference>
<dbReference type="SUPFAM" id="SSF48613">
    <property type="entry name" value="Heme oxygenase-like"/>
    <property type="match status" value="1"/>
</dbReference>
<keyword evidence="1" id="KW-1133">Transmembrane helix</keyword>
<dbReference type="InterPro" id="IPR016084">
    <property type="entry name" value="Haem_Oase-like_multi-hlx"/>
</dbReference>
<feature type="domain" description="Thiaminase-2/PQQC" evidence="2">
    <location>
        <begin position="13"/>
        <end position="87"/>
    </location>
</feature>
<dbReference type="Gene3D" id="1.20.910.10">
    <property type="entry name" value="Heme oxygenase-like"/>
    <property type="match status" value="1"/>
</dbReference>
<comment type="caution">
    <text evidence="3">The sequence shown here is derived from an EMBL/GenBank/DDBJ whole genome shotgun (WGS) entry which is preliminary data.</text>
</comment>
<dbReference type="Pfam" id="PF03070">
    <property type="entry name" value="TENA_THI-4"/>
    <property type="match status" value="1"/>
</dbReference>
<proteinExistence type="predicted"/>
<feature type="transmembrane region" description="Helical" evidence="1">
    <location>
        <begin position="83"/>
        <end position="102"/>
    </location>
</feature>
<dbReference type="Proteomes" id="UP001054252">
    <property type="component" value="Unassembled WGS sequence"/>
</dbReference>
<keyword evidence="1" id="KW-0472">Membrane</keyword>
<gene>
    <name evidence="3" type="ORF">SLEP1_g52167</name>
</gene>
<keyword evidence="1" id="KW-0812">Transmembrane</keyword>
<evidence type="ECO:0000259" key="2">
    <source>
        <dbReference type="Pfam" id="PF03070"/>
    </source>
</evidence>
<dbReference type="GO" id="GO:0006772">
    <property type="term" value="P:thiamine metabolic process"/>
    <property type="evidence" value="ECO:0007669"/>
    <property type="project" value="UniProtKB-ARBA"/>
</dbReference>
<sequence>MEKEEGQQSHKGQDYIFVRAFVPFVASVLIKAYKDSDDSSNDVEVILGGMTALNDEIAWFKKEATKWNVQLSEIVPQKTNQEYCRYSIGVLFLCCLLLVYSYQGVSTVGGCRYRQAIPIGRKGRLDIEIDTNFGIQKGFLPRV</sequence>
<evidence type="ECO:0000256" key="1">
    <source>
        <dbReference type="SAM" id="Phobius"/>
    </source>
</evidence>